<evidence type="ECO:0000313" key="7">
    <source>
        <dbReference type="EMBL" id="KAJ1686876.1"/>
    </source>
</evidence>
<dbReference type="SUPFAM" id="SSF49503">
    <property type="entry name" value="Cupredoxins"/>
    <property type="match status" value="1"/>
</dbReference>
<keyword evidence="5" id="KW-0732">Signal</keyword>
<dbReference type="OrthoDB" id="2011645at2759"/>
<keyword evidence="1" id="KW-0479">Metal-binding</keyword>
<dbReference type="CDD" id="cd11013">
    <property type="entry name" value="Plantacyanin"/>
    <property type="match status" value="1"/>
</dbReference>
<dbReference type="PANTHER" id="PTHR33021:SF9">
    <property type="entry name" value="PUTATIVE, EXPRESSED-RELATED"/>
    <property type="match status" value="1"/>
</dbReference>
<dbReference type="InterPro" id="IPR008972">
    <property type="entry name" value="Cupredoxin"/>
</dbReference>
<dbReference type="GO" id="GO:0009055">
    <property type="term" value="F:electron transfer activity"/>
    <property type="evidence" value="ECO:0007669"/>
    <property type="project" value="InterPro"/>
</dbReference>
<dbReference type="InterPro" id="IPR041844">
    <property type="entry name" value="Plantacyanin"/>
</dbReference>
<evidence type="ECO:0000313" key="8">
    <source>
        <dbReference type="Proteomes" id="UP001151287"/>
    </source>
</evidence>
<reference evidence="7" key="1">
    <citation type="journal article" date="2022" name="Cell">
        <title>Repeat-based holocentromeres influence genome architecture and karyotype evolution.</title>
        <authorList>
            <person name="Hofstatter P.G."/>
            <person name="Thangavel G."/>
            <person name="Lux T."/>
            <person name="Neumann P."/>
            <person name="Vondrak T."/>
            <person name="Novak P."/>
            <person name="Zhang M."/>
            <person name="Costa L."/>
            <person name="Castellani M."/>
            <person name="Scott A."/>
            <person name="Toegelov H."/>
            <person name="Fuchs J."/>
            <person name="Mata-Sucre Y."/>
            <person name="Dias Y."/>
            <person name="Vanzela A.L.L."/>
            <person name="Huettel B."/>
            <person name="Almeida C.C.S."/>
            <person name="Simkova H."/>
            <person name="Souza G."/>
            <person name="Pedrosa-Harand A."/>
            <person name="Macas J."/>
            <person name="Mayer K.F.X."/>
            <person name="Houben A."/>
            <person name="Marques A."/>
        </authorList>
    </citation>
    <scope>NUCLEOTIDE SEQUENCE</scope>
    <source>
        <strain evidence="7">RhyBre1mFocal</strain>
    </source>
</reference>
<dbReference type="PROSITE" id="PS00196">
    <property type="entry name" value="COPPER_BLUE"/>
    <property type="match status" value="1"/>
</dbReference>
<comment type="caution">
    <text evidence="7">The sequence shown here is derived from an EMBL/GenBank/DDBJ whole genome shotgun (WGS) entry which is preliminary data.</text>
</comment>
<evidence type="ECO:0000256" key="2">
    <source>
        <dbReference type="ARBA" id="ARBA00023008"/>
    </source>
</evidence>
<dbReference type="EMBL" id="JAMQYH010000005">
    <property type="protein sequence ID" value="KAJ1686876.1"/>
    <property type="molecule type" value="Genomic_DNA"/>
</dbReference>
<sequence length="129" mass="13902">MMSQGRGSASVNKLSILWLALLYVLIQSGTNDAAVFTVGDGVGWSFSADSWSEGKSFRSGDELVFNYNPDIHNVVEVDASGYKNCQVPAGSRVYNSGNDHIPLDRGMNYFICSFPGHCKGGMKIAITAN</sequence>
<keyword evidence="3" id="KW-1015">Disulfide bond</keyword>
<dbReference type="GO" id="GO:0005886">
    <property type="term" value="C:plasma membrane"/>
    <property type="evidence" value="ECO:0007669"/>
    <property type="project" value="TreeGrafter"/>
</dbReference>
<evidence type="ECO:0000256" key="5">
    <source>
        <dbReference type="SAM" id="SignalP"/>
    </source>
</evidence>
<dbReference type="InterPro" id="IPR028871">
    <property type="entry name" value="BlueCu_1_BS"/>
</dbReference>
<dbReference type="Gene3D" id="2.60.40.420">
    <property type="entry name" value="Cupredoxins - blue copper proteins"/>
    <property type="match status" value="1"/>
</dbReference>
<name>A0A9Q0HHB7_9POAL</name>
<dbReference type="Pfam" id="PF02298">
    <property type="entry name" value="Cu_bind_like"/>
    <property type="match status" value="1"/>
</dbReference>
<keyword evidence="8" id="KW-1185">Reference proteome</keyword>
<evidence type="ECO:0000256" key="4">
    <source>
        <dbReference type="ARBA" id="ARBA00082491"/>
    </source>
</evidence>
<evidence type="ECO:0000256" key="1">
    <source>
        <dbReference type="ARBA" id="ARBA00022723"/>
    </source>
</evidence>
<dbReference type="FunFam" id="2.60.40.420:FF:000013">
    <property type="entry name" value="basic blue protein-like"/>
    <property type="match status" value="1"/>
</dbReference>
<feature type="domain" description="Phytocyanin" evidence="6">
    <location>
        <begin position="34"/>
        <end position="129"/>
    </location>
</feature>
<organism evidence="7 8">
    <name type="scientific">Rhynchospora breviuscula</name>
    <dbReference type="NCBI Taxonomy" id="2022672"/>
    <lineage>
        <taxon>Eukaryota</taxon>
        <taxon>Viridiplantae</taxon>
        <taxon>Streptophyta</taxon>
        <taxon>Embryophyta</taxon>
        <taxon>Tracheophyta</taxon>
        <taxon>Spermatophyta</taxon>
        <taxon>Magnoliopsida</taxon>
        <taxon>Liliopsida</taxon>
        <taxon>Poales</taxon>
        <taxon>Cyperaceae</taxon>
        <taxon>Cyperoideae</taxon>
        <taxon>Rhynchosporeae</taxon>
        <taxon>Rhynchospora</taxon>
    </lineage>
</organism>
<keyword evidence="2" id="KW-0186">Copper</keyword>
<feature type="chain" id="PRO_5040398327" description="Plantacyanin" evidence="5">
    <location>
        <begin position="29"/>
        <end position="129"/>
    </location>
</feature>
<dbReference type="InterPro" id="IPR003245">
    <property type="entry name" value="Phytocyanin_dom"/>
</dbReference>
<proteinExistence type="predicted"/>
<dbReference type="GO" id="GO:0046872">
    <property type="term" value="F:metal ion binding"/>
    <property type="evidence" value="ECO:0007669"/>
    <property type="project" value="UniProtKB-KW"/>
</dbReference>
<protein>
    <recommendedName>
        <fullName evidence="4">Plantacyanin</fullName>
    </recommendedName>
</protein>
<dbReference type="Proteomes" id="UP001151287">
    <property type="component" value="Unassembled WGS sequence"/>
</dbReference>
<dbReference type="PANTHER" id="PTHR33021">
    <property type="entry name" value="BLUE COPPER PROTEIN"/>
    <property type="match status" value="1"/>
</dbReference>
<gene>
    <name evidence="7" type="ORF">LUZ63_018266</name>
</gene>
<accession>A0A9Q0HHB7</accession>
<dbReference type="PROSITE" id="PS51485">
    <property type="entry name" value="PHYTOCYANIN"/>
    <property type="match status" value="1"/>
</dbReference>
<dbReference type="InterPro" id="IPR039391">
    <property type="entry name" value="Phytocyanin-like"/>
</dbReference>
<feature type="signal peptide" evidence="5">
    <location>
        <begin position="1"/>
        <end position="28"/>
    </location>
</feature>
<dbReference type="AlphaFoldDB" id="A0A9Q0HHB7"/>
<evidence type="ECO:0000259" key="6">
    <source>
        <dbReference type="PROSITE" id="PS51485"/>
    </source>
</evidence>
<evidence type="ECO:0000256" key="3">
    <source>
        <dbReference type="ARBA" id="ARBA00023157"/>
    </source>
</evidence>